<feature type="transmembrane region" description="Helical" evidence="1">
    <location>
        <begin position="59"/>
        <end position="82"/>
    </location>
</feature>
<dbReference type="PANTHER" id="PTHR23028">
    <property type="entry name" value="ACETYLTRANSFERASE"/>
    <property type="match status" value="1"/>
</dbReference>
<feature type="transmembrane region" description="Helical" evidence="1">
    <location>
        <begin position="211"/>
        <end position="228"/>
    </location>
</feature>
<reference evidence="3 4" key="1">
    <citation type="submission" date="2020-04" db="EMBL/GenBank/DDBJ databases">
        <title>Sphingobium sp. AR-3-1 isolated from Arctic soil.</title>
        <authorList>
            <person name="Dahal R.H."/>
            <person name="Chaudhary D.K."/>
        </authorList>
    </citation>
    <scope>NUCLEOTIDE SEQUENCE [LARGE SCALE GENOMIC DNA]</scope>
    <source>
        <strain evidence="3 4">AR-3-1</strain>
    </source>
</reference>
<dbReference type="Proteomes" id="UP000519023">
    <property type="component" value="Unassembled WGS sequence"/>
</dbReference>
<sequence length="286" mass="32287">MRFLRDRLVRILPLYWALSVFMLALLLFVPSVAQTSSFDLMHTIASFLFIPWTHPVQNLYYPMLVPGWSLNYEIFFYIIFAIGMTISRARRGPLVVFTCSVLVAITLLPIIMPLPRPLDFYSRSMVLEFGYGMLLAEAFLRYPSKTSKLWWLAIVIGSVGIVFSAAVMHFVPHAFAVGLPALLIVLGTLYVPLRLDGWWELIVREIGDASYSIYLSHFMAMSALGQVWRKLVPDGPYGWAGFVLCSLIGCTLFGIVVYRFLERPLTGVIRQLVLSMANADLSASKT</sequence>
<dbReference type="GO" id="GO:0000271">
    <property type="term" value="P:polysaccharide biosynthetic process"/>
    <property type="evidence" value="ECO:0007669"/>
    <property type="project" value="TreeGrafter"/>
</dbReference>
<comment type="caution">
    <text evidence="3">The sequence shown here is derived from an EMBL/GenBank/DDBJ whole genome shotgun (WGS) entry which is preliminary data.</text>
</comment>
<keyword evidence="3" id="KW-0012">Acyltransferase</keyword>
<gene>
    <name evidence="3" type="ORF">HHL08_22400</name>
</gene>
<evidence type="ECO:0000313" key="3">
    <source>
        <dbReference type="EMBL" id="NML12849.1"/>
    </source>
</evidence>
<feature type="transmembrane region" description="Helical" evidence="1">
    <location>
        <begin position="174"/>
        <end position="191"/>
    </location>
</feature>
<keyword evidence="4" id="KW-1185">Reference proteome</keyword>
<proteinExistence type="predicted"/>
<dbReference type="GO" id="GO:0016747">
    <property type="term" value="F:acyltransferase activity, transferring groups other than amino-acyl groups"/>
    <property type="evidence" value="ECO:0007669"/>
    <property type="project" value="InterPro"/>
</dbReference>
<keyword evidence="3" id="KW-0808">Transferase</keyword>
<dbReference type="InterPro" id="IPR050879">
    <property type="entry name" value="Acyltransferase_3"/>
</dbReference>
<dbReference type="InterPro" id="IPR002656">
    <property type="entry name" value="Acyl_transf_3_dom"/>
</dbReference>
<keyword evidence="1" id="KW-0812">Transmembrane</keyword>
<feature type="domain" description="Acyltransferase 3" evidence="2">
    <location>
        <begin position="2"/>
        <end position="257"/>
    </location>
</feature>
<feature type="transmembrane region" description="Helical" evidence="1">
    <location>
        <begin position="120"/>
        <end position="140"/>
    </location>
</feature>
<dbReference type="GO" id="GO:0016020">
    <property type="term" value="C:membrane"/>
    <property type="evidence" value="ECO:0007669"/>
    <property type="project" value="TreeGrafter"/>
</dbReference>
<evidence type="ECO:0000256" key="1">
    <source>
        <dbReference type="SAM" id="Phobius"/>
    </source>
</evidence>
<feature type="transmembrane region" description="Helical" evidence="1">
    <location>
        <begin position="94"/>
        <end position="114"/>
    </location>
</feature>
<dbReference type="Pfam" id="PF01757">
    <property type="entry name" value="Acyl_transf_3"/>
    <property type="match status" value="1"/>
</dbReference>
<dbReference type="AlphaFoldDB" id="A0A7X9ZVY5"/>
<dbReference type="PANTHER" id="PTHR23028:SF131">
    <property type="entry name" value="BLR2367 PROTEIN"/>
    <property type="match status" value="1"/>
</dbReference>
<evidence type="ECO:0000259" key="2">
    <source>
        <dbReference type="Pfam" id="PF01757"/>
    </source>
</evidence>
<evidence type="ECO:0000313" key="4">
    <source>
        <dbReference type="Proteomes" id="UP000519023"/>
    </source>
</evidence>
<feature type="transmembrane region" description="Helical" evidence="1">
    <location>
        <begin position="149"/>
        <end position="168"/>
    </location>
</feature>
<keyword evidence="1" id="KW-0472">Membrane</keyword>
<protein>
    <submittedName>
        <fullName evidence="3">Acyltransferase</fullName>
    </submittedName>
</protein>
<name>A0A7X9ZVY5_9SPHN</name>
<dbReference type="EMBL" id="JABBFV010000028">
    <property type="protein sequence ID" value="NML12849.1"/>
    <property type="molecule type" value="Genomic_DNA"/>
</dbReference>
<organism evidence="3 4">
    <name type="scientific">Sphingobium psychrophilum</name>
    <dbReference type="NCBI Taxonomy" id="2728834"/>
    <lineage>
        <taxon>Bacteria</taxon>
        <taxon>Pseudomonadati</taxon>
        <taxon>Pseudomonadota</taxon>
        <taxon>Alphaproteobacteria</taxon>
        <taxon>Sphingomonadales</taxon>
        <taxon>Sphingomonadaceae</taxon>
        <taxon>Sphingobium</taxon>
    </lineage>
</organism>
<keyword evidence="1" id="KW-1133">Transmembrane helix</keyword>
<feature type="transmembrane region" description="Helical" evidence="1">
    <location>
        <begin position="240"/>
        <end position="261"/>
    </location>
</feature>
<accession>A0A7X9ZVY5</accession>